<evidence type="ECO:0000256" key="9">
    <source>
        <dbReference type="ARBA" id="ARBA00023014"/>
    </source>
</evidence>
<dbReference type="SFLD" id="SFLDS00029">
    <property type="entry name" value="Radical_SAM"/>
    <property type="match status" value="1"/>
</dbReference>
<evidence type="ECO:0000256" key="7">
    <source>
        <dbReference type="ARBA" id="ARBA00022898"/>
    </source>
</evidence>
<dbReference type="EC" id="5.4.3.2" evidence="12"/>
<dbReference type="GO" id="GO:0051539">
    <property type="term" value="F:4 iron, 4 sulfur cluster binding"/>
    <property type="evidence" value="ECO:0007669"/>
    <property type="project" value="UniProtKB-KW"/>
</dbReference>
<accession>A0A5B9Q5E3</accession>
<comment type="cofactor">
    <cofactor evidence="1 10">
        <name>pyridoxal 5'-phosphate</name>
        <dbReference type="ChEBI" id="CHEBI:597326"/>
    </cofactor>
</comment>
<keyword evidence="6" id="KW-0479">Metal-binding</keyword>
<comment type="similarity">
    <text evidence="3">Belongs to the radical SAM superfamily. KamA family.</text>
</comment>
<evidence type="ECO:0000256" key="8">
    <source>
        <dbReference type="ARBA" id="ARBA00023004"/>
    </source>
</evidence>
<sequence>MIDTATTERREISKISLPGKGQSTLEQTPRREYQSLQHVRPPVSFESLTHGQFPEEEFWRKLPAYADIDRETFLDYKWQSRNSKTSAGRLKKLIGDFAPAEFFTDLEQGLSKAPMALRISPYIISLIDWEDPYNCPLRIQFVPIGNRLLEDHPNTHLDSLNEQGDSPTPGLTHRYFDKALFLPINTCPVYCRFCTRSYSVGMDTEEVSKVSLRVDYERWKKAFEYIESRPELEDIVISGGDAYNLRADQLEEIGLTLLAIPNVRRIRVATKGLAVMPQKILSDKKWLQALTTVGNHARKNHKDMAIHTHFNHPKEMTWISQQALGVLHERGITVRNQAVMQRGVNDEVDTMIQLVRRLSYINVHPYYVYVCDMVSGIEDLRTSLSTALNIEKHVRGSTAGFNTPTFVCDLPGGGGKRSIHSYEYYNQDTGIAVYTAPSVKAGKLFFYFDPIHSLSEQSRLRWSDPVEGQRMLDEAIRESKTSSSTVDLA</sequence>
<evidence type="ECO:0000256" key="10">
    <source>
        <dbReference type="PIRSR" id="PIRSR603739-50"/>
    </source>
</evidence>
<dbReference type="InterPro" id="IPR058240">
    <property type="entry name" value="rSAM_sf"/>
</dbReference>
<evidence type="ECO:0000256" key="1">
    <source>
        <dbReference type="ARBA" id="ARBA00001933"/>
    </source>
</evidence>
<dbReference type="AlphaFoldDB" id="A0A5B9Q5E3"/>
<keyword evidence="12" id="KW-0413">Isomerase</keyword>
<evidence type="ECO:0000256" key="3">
    <source>
        <dbReference type="ARBA" id="ARBA00008703"/>
    </source>
</evidence>
<keyword evidence="8" id="KW-0408">Iron</keyword>
<evidence type="ECO:0000256" key="11">
    <source>
        <dbReference type="SAM" id="MobiDB-lite"/>
    </source>
</evidence>
<keyword evidence="4" id="KW-0004">4Fe-4S</keyword>
<dbReference type="Gene3D" id="3.20.20.70">
    <property type="entry name" value="Aldolase class I"/>
    <property type="match status" value="1"/>
</dbReference>
<dbReference type="InterPro" id="IPR007197">
    <property type="entry name" value="rSAM"/>
</dbReference>
<keyword evidence="7 10" id="KW-0663">Pyridoxal phosphate</keyword>
<keyword evidence="9" id="KW-0411">Iron-sulfur</keyword>
<name>A0A5B9Q5E3_9BACT</name>
<keyword evidence="5" id="KW-0949">S-adenosyl-L-methionine</keyword>
<evidence type="ECO:0000256" key="4">
    <source>
        <dbReference type="ARBA" id="ARBA00022485"/>
    </source>
</evidence>
<comment type="cofactor">
    <cofactor evidence="2">
        <name>[4Fe-4S] cluster</name>
        <dbReference type="ChEBI" id="CHEBI:49883"/>
    </cofactor>
</comment>
<dbReference type="SUPFAM" id="SSF102114">
    <property type="entry name" value="Radical SAM enzymes"/>
    <property type="match status" value="1"/>
</dbReference>
<feature type="region of interest" description="Disordered" evidence="11">
    <location>
        <begin position="1"/>
        <end position="28"/>
    </location>
</feature>
<keyword evidence="13" id="KW-1185">Reference proteome</keyword>
<protein>
    <submittedName>
        <fullName evidence="12">L-lysine 2,3-aminomutase</fullName>
        <ecNumber evidence="12">5.4.3.2</ecNumber>
    </submittedName>
</protein>
<evidence type="ECO:0000313" key="13">
    <source>
        <dbReference type="Proteomes" id="UP000323917"/>
    </source>
</evidence>
<dbReference type="NCBIfam" id="TIGR00238">
    <property type="entry name" value="KamA family radical SAM protein"/>
    <property type="match status" value="1"/>
</dbReference>
<feature type="compositionally biased region" description="Basic and acidic residues" evidence="11">
    <location>
        <begin position="1"/>
        <end position="13"/>
    </location>
</feature>
<evidence type="ECO:0000256" key="6">
    <source>
        <dbReference type="ARBA" id="ARBA00022723"/>
    </source>
</evidence>
<dbReference type="SFLD" id="SFLDG01070">
    <property type="entry name" value="PLP-dependent"/>
    <property type="match status" value="1"/>
</dbReference>
<evidence type="ECO:0000313" key="12">
    <source>
        <dbReference type="EMBL" id="QEG32950.1"/>
    </source>
</evidence>
<reference evidence="12 13" key="1">
    <citation type="submission" date="2019-08" db="EMBL/GenBank/DDBJ databases">
        <title>Deep-cultivation of Planctomycetes and their phenomic and genomic characterization uncovers novel biology.</title>
        <authorList>
            <person name="Wiegand S."/>
            <person name="Jogler M."/>
            <person name="Boedeker C."/>
            <person name="Pinto D."/>
            <person name="Vollmers J."/>
            <person name="Rivas-Marin E."/>
            <person name="Kohn T."/>
            <person name="Peeters S.H."/>
            <person name="Heuer A."/>
            <person name="Rast P."/>
            <person name="Oberbeckmann S."/>
            <person name="Bunk B."/>
            <person name="Jeske O."/>
            <person name="Meyerdierks A."/>
            <person name="Storesund J.E."/>
            <person name="Kallscheuer N."/>
            <person name="Luecker S."/>
            <person name="Lage O.M."/>
            <person name="Pohl T."/>
            <person name="Merkel B.J."/>
            <person name="Hornburger P."/>
            <person name="Mueller R.-W."/>
            <person name="Bruemmer F."/>
            <person name="Labrenz M."/>
            <person name="Spormann A.M."/>
            <person name="Op den Camp H."/>
            <person name="Overmann J."/>
            <person name="Amann R."/>
            <person name="Jetten M.S.M."/>
            <person name="Mascher T."/>
            <person name="Medema M.H."/>
            <person name="Devos D.P."/>
            <person name="Kaster A.-K."/>
            <person name="Ovreas L."/>
            <person name="Rohde M."/>
            <person name="Galperin M.Y."/>
            <person name="Jogler C."/>
        </authorList>
    </citation>
    <scope>NUCLEOTIDE SEQUENCE [LARGE SCALE GENOMIC DNA]</scope>
    <source>
        <strain evidence="12 13">Pr1d</strain>
    </source>
</reference>
<dbReference type="InterPro" id="IPR003739">
    <property type="entry name" value="Lys_aminomutase/Glu_NH3_mut"/>
</dbReference>
<dbReference type="EMBL" id="CP042913">
    <property type="protein sequence ID" value="QEG32950.1"/>
    <property type="molecule type" value="Genomic_DNA"/>
</dbReference>
<dbReference type="GO" id="GO:0050066">
    <property type="term" value="F:L-lysine 2,3-aminomutase activity"/>
    <property type="evidence" value="ECO:0007669"/>
    <property type="project" value="UniProtKB-EC"/>
</dbReference>
<evidence type="ECO:0000256" key="5">
    <source>
        <dbReference type="ARBA" id="ARBA00022691"/>
    </source>
</evidence>
<gene>
    <name evidence="12" type="primary">kamA</name>
    <name evidence="12" type="ORF">Pr1d_02110</name>
</gene>
<dbReference type="GO" id="GO:0046872">
    <property type="term" value="F:metal ion binding"/>
    <property type="evidence" value="ECO:0007669"/>
    <property type="project" value="UniProtKB-KW"/>
</dbReference>
<dbReference type="RefSeq" id="WP_148071765.1">
    <property type="nucleotide sequence ID" value="NZ_CP042913.1"/>
</dbReference>
<organism evidence="12 13">
    <name type="scientific">Bythopirellula goksoeyrii</name>
    <dbReference type="NCBI Taxonomy" id="1400387"/>
    <lineage>
        <taxon>Bacteria</taxon>
        <taxon>Pseudomonadati</taxon>
        <taxon>Planctomycetota</taxon>
        <taxon>Planctomycetia</taxon>
        <taxon>Pirellulales</taxon>
        <taxon>Lacipirellulaceae</taxon>
        <taxon>Bythopirellula</taxon>
    </lineage>
</organism>
<dbReference type="PANTHER" id="PTHR30538">
    <property type="entry name" value="LYSINE 2,3-AMINOMUTASE-RELATED"/>
    <property type="match status" value="1"/>
</dbReference>
<evidence type="ECO:0000256" key="2">
    <source>
        <dbReference type="ARBA" id="ARBA00001966"/>
    </source>
</evidence>
<dbReference type="Proteomes" id="UP000323917">
    <property type="component" value="Chromosome"/>
</dbReference>
<feature type="modified residue" description="N6-(pyridoxal phosphate)lysine" evidence="10">
    <location>
        <position position="416"/>
    </location>
</feature>
<dbReference type="KEGG" id="bgok:Pr1d_02110"/>
<dbReference type="InterPro" id="IPR013785">
    <property type="entry name" value="Aldolase_TIM"/>
</dbReference>
<proteinExistence type="inferred from homology"/>
<dbReference type="PANTHER" id="PTHR30538:SF0">
    <property type="entry name" value="L-LYSINE 2,3-AMINOMUTASE AQ_1632-RELATED"/>
    <property type="match status" value="1"/>
</dbReference>
<dbReference type="OrthoDB" id="9768064at2"/>